<gene>
    <name evidence="2" type="ORF">AWB75_06517</name>
</gene>
<dbReference type="GO" id="GO:0005506">
    <property type="term" value="F:iron ion binding"/>
    <property type="evidence" value="ECO:0007669"/>
    <property type="project" value="UniProtKB-ARBA"/>
</dbReference>
<evidence type="ECO:0000313" key="3">
    <source>
        <dbReference type="Proteomes" id="UP000054870"/>
    </source>
</evidence>
<evidence type="ECO:0000313" key="2">
    <source>
        <dbReference type="EMBL" id="SAK92214.1"/>
    </source>
</evidence>
<dbReference type="InterPro" id="IPR008775">
    <property type="entry name" value="Phytyl_CoA_dOase-like"/>
</dbReference>
<dbReference type="PANTHER" id="PTHR20883:SF48">
    <property type="entry name" value="ECTOINE DIOXYGENASE"/>
    <property type="match status" value="1"/>
</dbReference>
<keyword evidence="3" id="KW-1185">Reference proteome</keyword>
<name>A0A158DC38_9BURK</name>
<dbReference type="SUPFAM" id="SSF51197">
    <property type="entry name" value="Clavaminate synthase-like"/>
    <property type="match status" value="1"/>
</dbReference>
<evidence type="ECO:0000256" key="1">
    <source>
        <dbReference type="ARBA" id="ARBA00001954"/>
    </source>
</evidence>
<dbReference type="Proteomes" id="UP000054870">
    <property type="component" value="Unassembled WGS sequence"/>
</dbReference>
<dbReference type="EMBL" id="FCOF02000059">
    <property type="protein sequence ID" value="SAK92214.1"/>
    <property type="molecule type" value="Genomic_DNA"/>
</dbReference>
<protein>
    <submittedName>
        <fullName evidence="2">Phytanoyl-CoA dioxygenase</fullName>
    </submittedName>
</protein>
<dbReference type="AlphaFoldDB" id="A0A158DC38"/>
<organism evidence="2 3">
    <name type="scientific">Caballeronia catudaia</name>
    <dbReference type="NCBI Taxonomy" id="1777136"/>
    <lineage>
        <taxon>Bacteria</taxon>
        <taxon>Pseudomonadati</taxon>
        <taxon>Pseudomonadota</taxon>
        <taxon>Betaproteobacteria</taxon>
        <taxon>Burkholderiales</taxon>
        <taxon>Burkholderiaceae</taxon>
        <taxon>Caballeronia</taxon>
    </lineage>
</organism>
<dbReference type="PANTHER" id="PTHR20883">
    <property type="entry name" value="PHYTANOYL-COA DIOXYGENASE DOMAIN CONTAINING 1"/>
    <property type="match status" value="1"/>
</dbReference>
<dbReference type="OrthoDB" id="9791262at2"/>
<dbReference type="Pfam" id="PF05721">
    <property type="entry name" value="PhyH"/>
    <property type="match status" value="1"/>
</dbReference>
<reference evidence="2" key="1">
    <citation type="submission" date="2016-01" db="EMBL/GenBank/DDBJ databases">
        <authorList>
            <person name="Peeters C."/>
        </authorList>
    </citation>
    <scope>NUCLEOTIDE SEQUENCE [LARGE SCALE GENOMIC DNA]</scope>
    <source>
        <strain evidence="2">LMG 29318</strain>
    </source>
</reference>
<keyword evidence="2" id="KW-0560">Oxidoreductase</keyword>
<dbReference type="GO" id="GO:0016706">
    <property type="term" value="F:2-oxoglutarate-dependent dioxygenase activity"/>
    <property type="evidence" value="ECO:0007669"/>
    <property type="project" value="UniProtKB-ARBA"/>
</dbReference>
<keyword evidence="2" id="KW-0223">Dioxygenase</keyword>
<proteinExistence type="predicted"/>
<dbReference type="Gene3D" id="2.60.120.620">
    <property type="entry name" value="q2cbj1_9rhob like domain"/>
    <property type="match status" value="1"/>
</dbReference>
<comment type="cofactor">
    <cofactor evidence="1">
        <name>Fe(2+)</name>
        <dbReference type="ChEBI" id="CHEBI:29033"/>
    </cofactor>
</comment>
<comment type="caution">
    <text evidence="2">The sequence shown here is derived from an EMBL/GenBank/DDBJ whole genome shotgun (WGS) entry which is preliminary data.</text>
</comment>
<accession>A0A158DC38</accession>
<sequence>MISDQQARFYADNGYLVIDRMFDREQVGRALAAIDELLSPANPDKPYEFEPRDGVTVRRIWSPTRKHDAFWRMATEPALLDCIERLIGGNILFHYSKLNMKGPRVGSVVEWHQDFSYYPHTNADLLSALTFLDDASARNGCLRVIPGSHRGGLLSHDIDGYFRGKVEGIDEARAVSLEVPAGSVVFLHCLTLHASARNESDMPRRTFLPAYRAADAFPIYFGPHAAHNEPGIQLLRGRCARAARLDAGLHRLPIAEREFGSLYEVQEGSHLRTALTAMNTAGYAVADTASK</sequence>
<dbReference type="RefSeq" id="WP_061128143.1">
    <property type="nucleotide sequence ID" value="NZ_FCOF02000059.1"/>
</dbReference>